<keyword evidence="1" id="KW-0812">Transmembrane</keyword>
<accession>A0A9Q0N8J8</accession>
<dbReference type="AlphaFoldDB" id="A0A9Q0N8J8"/>
<feature type="transmembrane region" description="Helical" evidence="1">
    <location>
        <begin position="42"/>
        <end position="64"/>
    </location>
</feature>
<name>A0A9Q0N8J8_9DIPT</name>
<gene>
    <name evidence="2" type="ORF">Bhyg_00501</name>
</gene>
<organism evidence="2 3">
    <name type="scientific">Pseudolycoriella hygida</name>
    <dbReference type="NCBI Taxonomy" id="35572"/>
    <lineage>
        <taxon>Eukaryota</taxon>
        <taxon>Metazoa</taxon>
        <taxon>Ecdysozoa</taxon>
        <taxon>Arthropoda</taxon>
        <taxon>Hexapoda</taxon>
        <taxon>Insecta</taxon>
        <taxon>Pterygota</taxon>
        <taxon>Neoptera</taxon>
        <taxon>Endopterygota</taxon>
        <taxon>Diptera</taxon>
        <taxon>Nematocera</taxon>
        <taxon>Sciaroidea</taxon>
        <taxon>Sciaridae</taxon>
        <taxon>Pseudolycoriella</taxon>
    </lineage>
</organism>
<comment type="caution">
    <text evidence="2">The sequence shown here is derived from an EMBL/GenBank/DDBJ whole genome shotgun (WGS) entry which is preliminary data.</text>
</comment>
<reference evidence="2" key="1">
    <citation type="submission" date="2022-07" db="EMBL/GenBank/DDBJ databases">
        <authorList>
            <person name="Trinca V."/>
            <person name="Uliana J.V.C."/>
            <person name="Torres T.T."/>
            <person name="Ward R.J."/>
            <person name="Monesi N."/>
        </authorList>
    </citation>
    <scope>NUCLEOTIDE SEQUENCE</scope>
    <source>
        <strain evidence="2">HSMRA1968</strain>
        <tissue evidence="2">Whole embryos</tissue>
    </source>
</reference>
<keyword evidence="3" id="KW-1185">Reference proteome</keyword>
<keyword evidence="1" id="KW-1133">Transmembrane helix</keyword>
<protein>
    <submittedName>
        <fullName evidence="2">Uncharacterized protein</fullName>
    </submittedName>
</protein>
<dbReference type="OrthoDB" id="2261376at2759"/>
<evidence type="ECO:0000313" key="2">
    <source>
        <dbReference type="EMBL" id="KAJ6645297.1"/>
    </source>
</evidence>
<evidence type="ECO:0000313" key="3">
    <source>
        <dbReference type="Proteomes" id="UP001151699"/>
    </source>
</evidence>
<proteinExistence type="predicted"/>
<dbReference type="EMBL" id="WJQU01000001">
    <property type="protein sequence ID" value="KAJ6645297.1"/>
    <property type="molecule type" value="Genomic_DNA"/>
</dbReference>
<dbReference type="Proteomes" id="UP001151699">
    <property type="component" value="Chromosome A"/>
</dbReference>
<keyword evidence="1" id="KW-0472">Membrane</keyword>
<sequence length="72" mass="7924">METVDDANGASVLEAKLLDKDSNELDLEAILSDLGQFGKFQIIIYSLTILPILLISCLGLSYIFTAGQLEYR</sequence>
<evidence type="ECO:0000256" key="1">
    <source>
        <dbReference type="SAM" id="Phobius"/>
    </source>
</evidence>